<dbReference type="CDD" id="cd17932">
    <property type="entry name" value="DEXQc_UvrD"/>
    <property type="match status" value="1"/>
</dbReference>
<evidence type="ECO:0000256" key="4">
    <source>
        <dbReference type="ARBA" id="ARBA00022806"/>
    </source>
</evidence>
<dbReference type="GO" id="GO:0003677">
    <property type="term" value="F:DNA binding"/>
    <property type="evidence" value="ECO:0007669"/>
    <property type="project" value="UniProtKB-KW"/>
</dbReference>
<accession>A0A2U3B9X5</accession>
<dbReference type="InterPro" id="IPR027417">
    <property type="entry name" value="P-loop_NTPase"/>
</dbReference>
<dbReference type="InterPro" id="IPR027785">
    <property type="entry name" value="UvrD-like_helicase_C"/>
</dbReference>
<dbReference type="InterPro" id="IPR014017">
    <property type="entry name" value="DNA_helicase_UvrD-like_C"/>
</dbReference>
<dbReference type="GO" id="GO:0000725">
    <property type="term" value="P:recombinational repair"/>
    <property type="evidence" value="ECO:0007669"/>
    <property type="project" value="TreeGrafter"/>
</dbReference>
<comment type="caution">
    <text evidence="12">The sequence shown here is derived from an EMBL/GenBank/DDBJ whole genome shotgun (WGS) entry which is preliminary data.</text>
</comment>
<dbReference type="Pfam" id="PF13538">
    <property type="entry name" value="UvrD_C_2"/>
    <property type="match status" value="1"/>
</dbReference>
<dbReference type="InterPro" id="IPR014016">
    <property type="entry name" value="UvrD-like_ATP-bd"/>
</dbReference>
<dbReference type="SUPFAM" id="SSF52540">
    <property type="entry name" value="P-loop containing nucleoside triphosphate hydrolases"/>
    <property type="match status" value="1"/>
</dbReference>
<comment type="catalytic activity">
    <reaction evidence="9">
        <text>ATP + H2O = ADP + phosphate + H(+)</text>
        <dbReference type="Rhea" id="RHEA:13065"/>
        <dbReference type="ChEBI" id="CHEBI:15377"/>
        <dbReference type="ChEBI" id="CHEBI:15378"/>
        <dbReference type="ChEBI" id="CHEBI:30616"/>
        <dbReference type="ChEBI" id="CHEBI:43474"/>
        <dbReference type="ChEBI" id="CHEBI:456216"/>
        <dbReference type="EC" id="5.6.2.4"/>
    </reaction>
</comment>
<feature type="binding site" evidence="10">
    <location>
        <begin position="469"/>
        <end position="476"/>
    </location>
    <ligand>
        <name>ATP</name>
        <dbReference type="ChEBI" id="CHEBI:30616"/>
    </ligand>
</feature>
<organism evidence="12 13">
    <name type="scientific">Vibrio albus</name>
    <dbReference type="NCBI Taxonomy" id="2200953"/>
    <lineage>
        <taxon>Bacteria</taxon>
        <taxon>Pseudomonadati</taxon>
        <taxon>Pseudomonadota</taxon>
        <taxon>Gammaproteobacteria</taxon>
        <taxon>Vibrionales</taxon>
        <taxon>Vibrionaceae</taxon>
        <taxon>Vibrio</taxon>
    </lineage>
</organism>
<proteinExistence type="inferred from homology"/>
<dbReference type="GO" id="GO:0016887">
    <property type="term" value="F:ATP hydrolysis activity"/>
    <property type="evidence" value="ECO:0007669"/>
    <property type="project" value="RHEA"/>
</dbReference>
<evidence type="ECO:0000256" key="1">
    <source>
        <dbReference type="ARBA" id="ARBA00009922"/>
    </source>
</evidence>
<dbReference type="EMBL" id="QFWT01000004">
    <property type="protein sequence ID" value="PWI33535.1"/>
    <property type="molecule type" value="Genomic_DNA"/>
</dbReference>
<keyword evidence="13" id="KW-1185">Reference proteome</keyword>
<dbReference type="Pfam" id="PF13361">
    <property type="entry name" value="UvrD_C"/>
    <property type="match status" value="1"/>
</dbReference>
<name>A0A2U3B9X5_9VIBR</name>
<dbReference type="InterPro" id="IPR013986">
    <property type="entry name" value="DExx_box_DNA_helicase_dom_sf"/>
</dbReference>
<keyword evidence="3 10" id="KW-0378">Hydrolase</keyword>
<evidence type="ECO:0000256" key="10">
    <source>
        <dbReference type="PROSITE-ProRule" id="PRU00560"/>
    </source>
</evidence>
<keyword evidence="6" id="KW-0413">Isomerase</keyword>
<dbReference type="Gene3D" id="3.40.50.300">
    <property type="entry name" value="P-loop containing nucleotide triphosphate hydrolases"/>
    <property type="match status" value="2"/>
</dbReference>
<gene>
    <name evidence="12" type="ORF">DI392_08685</name>
</gene>
<evidence type="ECO:0000313" key="12">
    <source>
        <dbReference type="EMBL" id="PWI33535.1"/>
    </source>
</evidence>
<evidence type="ECO:0000259" key="11">
    <source>
        <dbReference type="PROSITE" id="PS51198"/>
    </source>
</evidence>
<dbReference type="PROSITE" id="PS51198">
    <property type="entry name" value="UVRD_HELICASE_ATP_BIND"/>
    <property type="match status" value="1"/>
</dbReference>
<evidence type="ECO:0000256" key="9">
    <source>
        <dbReference type="ARBA" id="ARBA00048988"/>
    </source>
</evidence>
<dbReference type="AlphaFoldDB" id="A0A2U3B9X5"/>
<dbReference type="RefSeq" id="WP_109319526.1">
    <property type="nucleotide sequence ID" value="NZ_QFWT01000004.1"/>
</dbReference>
<dbReference type="GO" id="GO:0005524">
    <property type="term" value="F:ATP binding"/>
    <property type="evidence" value="ECO:0007669"/>
    <property type="project" value="UniProtKB-UniRule"/>
</dbReference>
<comment type="catalytic activity">
    <reaction evidence="7">
        <text>Couples ATP hydrolysis with the unwinding of duplex DNA by translocating in the 3'-5' direction.</text>
        <dbReference type="EC" id="5.6.2.4"/>
    </reaction>
</comment>
<keyword evidence="4 10" id="KW-0347">Helicase</keyword>
<reference evidence="12 13" key="1">
    <citation type="submission" date="2018-05" db="EMBL/GenBank/DDBJ databases">
        <title>Vibrio limimaris sp. nov., isolated from marine sediment.</title>
        <authorList>
            <person name="Li C.-M."/>
        </authorList>
    </citation>
    <scope>NUCLEOTIDE SEQUENCE [LARGE SCALE GENOMIC DNA]</scope>
    <source>
        <strain evidence="12 13">E4404</strain>
    </source>
</reference>
<dbReference type="Proteomes" id="UP000245362">
    <property type="component" value="Unassembled WGS sequence"/>
</dbReference>
<protein>
    <recommendedName>
        <fullName evidence="8">DNA 3'-5' helicase</fullName>
        <ecNumber evidence="8">5.6.2.4</ecNumber>
    </recommendedName>
</protein>
<feature type="domain" description="UvrD-like helicase ATP-binding" evidence="11">
    <location>
        <begin position="448"/>
        <end position="721"/>
    </location>
</feature>
<dbReference type="Gene3D" id="1.10.10.160">
    <property type="match status" value="1"/>
</dbReference>
<evidence type="ECO:0000256" key="8">
    <source>
        <dbReference type="ARBA" id="ARBA00034808"/>
    </source>
</evidence>
<comment type="similarity">
    <text evidence="1">Belongs to the helicase family. UvrD subfamily.</text>
</comment>
<keyword evidence="5 10" id="KW-0067">ATP-binding</keyword>
<dbReference type="InterPro" id="IPR000212">
    <property type="entry name" value="DNA_helicase_UvrD/REP"/>
</dbReference>
<evidence type="ECO:0000313" key="13">
    <source>
        <dbReference type="Proteomes" id="UP000245362"/>
    </source>
</evidence>
<evidence type="ECO:0000256" key="7">
    <source>
        <dbReference type="ARBA" id="ARBA00034617"/>
    </source>
</evidence>
<dbReference type="GO" id="GO:0043138">
    <property type="term" value="F:3'-5' DNA helicase activity"/>
    <property type="evidence" value="ECO:0007669"/>
    <property type="project" value="UniProtKB-EC"/>
</dbReference>
<keyword evidence="2 10" id="KW-0547">Nucleotide-binding</keyword>
<evidence type="ECO:0000256" key="5">
    <source>
        <dbReference type="ARBA" id="ARBA00022840"/>
    </source>
</evidence>
<evidence type="ECO:0000256" key="2">
    <source>
        <dbReference type="ARBA" id="ARBA00022741"/>
    </source>
</evidence>
<dbReference type="Pfam" id="PF00580">
    <property type="entry name" value="UvrD-helicase"/>
    <property type="match status" value="1"/>
</dbReference>
<dbReference type="PANTHER" id="PTHR11070">
    <property type="entry name" value="UVRD / RECB / PCRA DNA HELICASE FAMILY MEMBER"/>
    <property type="match status" value="1"/>
</dbReference>
<dbReference type="EC" id="5.6.2.4" evidence="8"/>
<evidence type="ECO:0000256" key="3">
    <source>
        <dbReference type="ARBA" id="ARBA00022801"/>
    </source>
</evidence>
<dbReference type="OrthoDB" id="384988at2"/>
<sequence length="903" mass="104522">MNKRKYNQYKNFKKHHWRNKINDNRSNSFSKKKNDKLLKLFDTDKYAYIDSSKSFISALKSEENAEYQSQLLNQYIGNPEEHLKLDLDRLFITMRCQKKDIERVMKGILTFSPMSTGQLLTIRKTTVGSVNGSSDRGNNRGWSSTRPLYKHAFKIAINGDQRRFFNVYVADGKNHPENLTSLRIDFIPNRFTDFELRAIFGHLKYVLKHRRYDQIIRNARVTRVDVGFNMPGVMSPFVYAYTTNSKVKHSCCFPTGTHSLKETTYIGKHTRYTHTIVYDKGLKESKRDLKIGLNRELVKKNLDSTPLTTRIELRYRPYSSTPKSLMLKQLPNITLPLPKLRFIDPKVLPSVSNDTLGDLLVDKTNDAVKSFKTYLKETGIKFKELSLDTRWFNRACKRMLTHYLNLIQKADKPKSEEVKEYCATGRHLQEFIPENKPKTSNVGNPPLQIAQKAQNAAIKGKSQYIAIIAGAGSGKTRVISERVNFLVNEKQIDPRIITVLAFTNTAVNEMKLRMTYSSMPNISTFSAWCLSLLKIYLPEEYADIDVLNKEGQKELLLEVIDELEITESATTIQLKNIFSAHVNLLKSFEKLMGDPAFKLNCTLAEAKNSHLLYKKKKQNLGVIDYDDMLYLVYKNLKKKGLAKRVADANTYLIMDEMQDSNIIQWRIIDQLINSGIRLFCVGDPAQAIFSFRGGSYQHLENFEEYAKGGKVFHLDHSYRLPSEIINVSNEIRTQLGYHPSYALKKSGQKPFIAEFSSLHEVTDWIIPYIANQLRDGTRTKEIKILIRTNRAAKHIKRLLMEYFKPSNFLSAEDIDQIVITMHKAKGIECKVCYVIDPRFWHCIPDTKDNDLRLMYVALTRASEELYICRSLTGKRIYKDTKEKYMLDILAEKEELHEFIDRLN</sequence>
<evidence type="ECO:0000256" key="6">
    <source>
        <dbReference type="ARBA" id="ARBA00023235"/>
    </source>
</evidence>